<evidence type="ECO:0000313" key="1">
    <source>
        <dbReference type="EMBL" id="CNF50115.1"/>
    </source>
</evidence>
<evidence type="ECO:0000313" key="2">
    <source>
        <dbReference type="Proteomes" id="UP000038750"/>
    </source>
</evidence>
<dbReference type="eggNOG" id="ENOG502ZN32">
    <property type="taxonomic scope" value="Bacteria"/>
</dbReference>
<organism evidence="1 2">
    <name type="scientific">Yersinia intermedia</name>
    <dbReference type="NCBI Taxonomy" id="631"/>
    <lineage>
        <taxon>Bacteria</taxon>
        <taxon>Pseudomonadati</taxon>
        <taxon>Pseudomonadota</taxon>
        <taxon>Gammaproteobacteria</taxon>
        <taxon>Enterobacterales</taxon>
        <taxon>Yersiniaceae</taxon>
        <taxon>Yersinia</taxon>
    </lineage>
</organism>
<dbReference type="RefSeq" id="WP_265624270.1">
    <property type="nucleotide sequence ID" value="NZ_CPZJ01000004.1"/>
</dbReference>
<reference evidence="1 2" key="1">
    <citation type="submission" date="2015-03" db="EMBL/GenBank/DDBJ databases">
        <authorList>
            <person name="Murphy D."/>
        </authorList>
    </citation>
    <scope>NUCLEOTIDE SEQUENCE [LARGE SCALE GENOMIC DNA]</scope>
    <source>
        <strain evidence="1 2">BR165/97</strain>
    </source>
</reference>
<name>A0A0T9M1I1_YERIN</name>
<dbReference type="EMBL" id="CPZJ01000004">
    <property type="protein sequence ID" value="CNF50115.1"/>
    <property type="molecule type" value="Genomic_DNA"/>
</dbReference>
<dbReference type="AlphaFoldDB" id="A0A0T9M1I1"/>
<sequence>MNHPALDILQRLLSLRQRKERRLRQQLFCLQQEQQQQELQLIQCRRERHQLCQQLQQLAQWRGRLLPAQADQQRVLQHQVYQAERQQQKQISALHALGLQQRGAIAAQQALIRSNQREQEKLRMLIKDESNRY</sequence>
<proteinExistence type="predicted"/>
<dbReference type="Proteomes" id="UP000038750">
    <property type="component" value="Unassembled WGS sequence"/>
</dbReference>
<gene>
    <name evidence="1" type="ORF">ERS008530_01370</name>
</gene>
<protein>
    <submittedName>
        <fullName evidence="1">Type III secretion system apparatus protein</fullName>
    </submittedName>
</protein>
<accession>A0A0T9M1I1</accession>